<comment type="caution">
    <text evidence="4">The sequence shown here is derived from an EMBL/GenBank/DDBJ whole genome shotgun (WGS) entry which is preliminary data.</text>
</comment>
<evidence type="ECO:0000259" key="3">
    <source>
        <dbReference type="Pfam" id="PF08797"/>
    </source>
</evidence>
<organism evidence="4 5">
    <name type="scientific">Kaistia defluvii</name>
    <dbReference type="NCBI Taxonomy" id="410841"/>
    <lineage>
        <taxon>Bacteria</taxon>
        <taxon>Pseudomonadati</taxon>
        <taxon>Pseudomonadota</taxon>
        <taxon>Alphaproteobacteria</taxon>
        <taxon>Hyphomicrobiales</taxon>
        <taxon>Kaistiaceae</taxon>
        <taxon>Kaistia</taxon>
    </lineage>
</organism>
<dbReference type="EMBL" id="JBEPSM010000002">
    <property type="protein sequence ID" value="MET4634900.1"/>
    <property type="molecule type" value="Genomic_DNA"/>
</dbReference>
<dbReference type="Pfam" id="PF08797">
    <property type="entry name" value="HIRAN"/>
    <property type="match status" value="1"/>
</dbReference>
<name>A0ABV2R2I9_9HYPH</name>
<dbReference type="InterPro" id="IPR014905">
    <property type="entry name" value="HIRAN"/>
</dbReference>
<dbReference type="Gene3D" id="3.30.70.2330">
    <property type="match status" value="1"/>
</dbReference>
<dbReference type="RefSeq" id="WP_354551991.1">
    <property type="nucleotide sequence ID" value="NZ_JBEPSM010000002.1"/>
</dbReference>
<gene>
    <name evidence="4" type="ORF">ABIE08_002846</name>
</gene>
<sequence>MDAKYRLSGNPIPEGFRIYLDRLPVMGLQQRKRDAAAFCGAQGPELSLEREPSSRHDANAIKVIGSWKGWFGRKRRQLGYVPAEHAAKLISLGLAENVHSRLLKTYLGTDGFVEIEFQIVGPKDLYRTFNPLKPSKALSPEESTAADDAALARLDALITFLKEAKKPSSQHLEKLRRAQSELTTSRMFENGETYGQASGAPAFLNLPEVDFRNHLRSIDNDLSAQIDIVDTACRSYFETGEVPAPYYPWRIAVILSKRKLKDREREFLAAWCRHFTSGSGERYVALAERARKLGVHV</sequence>
<feature type="domain" description="HIRAN" evidence="3">
    <location>
        <begin position="43"/>
        <end position="92"/>
    </location>
</feature>
<evidence type="ECO:0000256" key="1">
    <source>
        <dbReference type="ARBA" id="ARBA00022723"/>
    </source>
</evidence>
<reference evidence="4 5" key="1">
    <citation type="submission" date="2024-06" db="EMBL/GenBank/DDBJ databases">
        <title>Sorghum-associated microbial communities from plants grown in Nebraska, USA.</title>
        <authorList>
            <person name="Schachtman D."/>
        </authorList>
    </citation>
    <scope>NUCLEOTIDE SEQUENCE [LARGE SCALE GENOMIC DNA]</scope>
    <source>
        <strain evidence="4 5">3207</strain>
    </source>
</reference>
<proteinExistence type="predicted"/>
<protein>
    <recommendedName>
        <fullName evidence="3">HIRAN domain-containing protein</fullName>
    </recommendedName>
</protein>
<keyword evidence="2" id="KW-0378">Hydrolase</keyword>
<evidence type="ECO:0000313" key="5">
    <source>
        <dbReference type="Proteomes" id="UP001549321"/>
    </source>
</evidence>
<evidence type="ECO:0000313" key="4">
    <source>
        <dbReference type="EMBL" id="MET4634900.1"/>
    </source>
</evidence>
<keyword evidence="1" id="KW-0479">Metal-binding</keyword>
<accession>A0ABV2R2I9</accession>
<dbReference type="Proteomes" id="UP001549321">
    <property type="component" value="Unassembled WGS sequence"/>
</dbReference>
<evidence type="ECO:0000256" key="2">
    <source>
        <dbReference type="ARBA" id="ARBA00022801"/>
    </source>
</evidence>
<keyword evidence="5" id="KW-1185">Reference proteome</keyword>